<reference evidence="2" key="1">
    <citation type="journal article" date="2023" name="Plant J.">
        <title>The genome of the king protea, Protea cynaroides.</title>
        <authorList>
            <person name="Chang J."/>
            <person name="Duong T.A."/>
            <person name="Schoeman C."/>
            <person name="Ma X."/>
            <person name="Roodt D."/>
            <person name="Barker N."/>
            <person name="Li Z."/>
            <person name="Van de Peer Y."/>
            <person name="Mizrachi E."/>
        </authorList>
    </citation>
    <scope>NUCLEOTIDE SEQUENCE</scope>
    <source>
        <tissue evidence="2">Young leaves</tissue>
    </source>
</reference>
<dbReference type="InterPro" id="IPR029472">
    <property type="entry name" value="Copia-like_N"/>
</dbReference>
<protein>
    <recommendedName>
        <fullName evidence="1">Retrotransposon Copia-like N-terminal domain-containing protein</fullName>
    </recommendedName>
</protein>
<gene>
    <name evidence="2" type="ORF">NE237_017820</name>
</gene>
<evidence type="ECO:0000313" key="3">
    <source>
        <dbReference type="Proteomes" id="UP001141806"/>
    </source>
</evidence>
<keyword evidence="3" id="KW-1185">Reference proteome</keyword>
<dbReference type="PANTHER" id="PTHR47481">
    <property type="match status" value="1"/>
</dbReference>
<dbReference type="Pfam" id="PF14244">
    <property type="entry name" value="Retrotran_gag_3"/>
    <property type="match status" value="1"/>
</dbReference>
<evidence type="ECO:0000259" key="1">
    <source>
        <dbReference type="Pfam" id="PF14244"/>
    </source>
</evidence>
<dbReference type="AlphaFoldDB" id="A0A9Q0K8V4"/>
<dbReference type="Proteomes" id="UP001141806">
    <property type="component" value="Unassembled WGS sequence"/>
</dbReference>
<name>A0A9Q0K8V4_9MAGN</name>
<dbReference type="EMBL" id="JAMYWD010000007">
    <property type="protein sequence ID" value="KAJ4965971.1"/>
    <property type="molecule type" value="Genomic_DNA"/>
</dbReference>
<sequence>MATSTTSDGNVSSNNVLSSATNSPPIVISNIVSLIPIKLTGTNYLLWKSLFEPILCGHKLMSLIDGSLPSPITVDSIWYEKDQMLLSWINATLSDSTLPYIVGVSLAKKAWDLLKHRYASTTPAHIIALKRLLSRIKKGSQSMNDYLQQFKSISDQLTTSASTVSNDDIIILILDGLPPSYRQFCSSIRIHAKTSDVTLEELNNLLLCEEIVVNDEIGTDQPIAMAAFRPNTTHASRSHSYARG</sequence>
<comment type="caution">
    <text evidence="2">The sequence shown here is derived from an EMBL/GenBank/DDBJ whole genome shotgun (WGS) entry which is preliminary data.</text>
</comment>
<dbReference type="PANTHER" id="PTHR47481:SF28">
    <property type="entry name" value="RETROTRANSPOSON COPIA-LIKE N-TERMINAL DOMAIN-CONTAINING PROTEIN"/>
    <property type="match status" value="1"/>
</dbReference>
<dbReference type="OrthoDB" id="1845088at2759"/>
<dbReference type="Pfam" id="PF14223">
    <property type="entry name" value="Retrotran_gag_2"/>
    <property type="match status" value="1"/>
</dbReference>
<proteinExistence type="predicted"/>
<accession>A0A9Q0K8V4</accession>
<feature type="domain" description="Retrotransposon Copia-like N-terminal" evidence="1">
    <location>
        <begin position="33"/>
        <end position="71"/>
    </location>
</feature>
<organism evidence="2 3">
    <name type="scientific">Protea cynaroides</name>
    <dbReference type="NCBI Taxonomy" id="273540"/>
    <lineage>
        <taxon>Eukaryota</taxon>
        <taxon>Viridiplantae</taxon>
        <taxon>Streptophyta</taxon>
        <taxon>Embryophyta</taxon>
        <taxon>Tracheophyta</taxon>
        <taxon>Spermatophyta</taxon>
        <taxon>Magnoliopsida</taxon>
        <taxon>Proteales</taxon>
        <taxon>Proteaceae</taxon>
        <taxon>Protea</taxon>
    </lineage>
</organism>
<evidence type="ECO:0000313" key="2">
    <source>
        <dbReference type="EMBL" id="KAJ4965971.1"/>
    </source>
</evidence>